<evidence type="ECO:0000256" key="2">
    <source>
        <dbReference type="ARBA" id="ARBA00007863"/>
    </source>
</evidence>
<feature type="transmembrane region" description="Helical" evidence="9">
    <location>
        <begin position="173"/>
        <end position="194"/>
    </location>
</feature>
<evidence type="ECO:0000313" key="11">
    <source>
        <dbReference type="Proteomes" id="UP001497497"/>
    </source>
</evidence>
<organism evidence="10 11">
    <name type="scientific">Lymnaea stagnalis</name>
    <name type="common">Great pond snail</name>
    <name type="synonym">Helix stagnalis</name>
    <dbReference type="NCBI Taxonomy" id="6523"/>
    <lineage>
        <taxon>Eukaryota</taxon>
        <taxon>Metazoa</taxon>
        <taxon>Spiralia</taxon>
        <taxon>Lophotrochozoa</taxon>
        <taxon>Mollusca</taxon>
        <taxon>Gastropoda</taxon>
        <taxon>Heterobranchia</taxon>
        <taxon>Euthyneura</taxon>
        <taxon>Panpulmonata</taxon>
        <taxon>Hygrophila</taxon>
        <taxon>Lymnaeoidea</taxon>
        <taxon>Lymnaeidae</taxon>
        <taxon>Lymnaea</taxon>
    </lineage>
</organism>
<feature type="transmembrane region" description="Helical" evidence="9">
    <location>
        <begin position="238"/>
        <end position="256"/>
    </location>
</feature>
<dbReference type="EMBL" id="CAXITT010000121">
    <property type="protein sequence ID" value="CAL1532672.1"/>
    <property type="molecule type" value="Genomic_DNA"/>
</dbReference>
<reference evidence="10 11" key="1">
    <citation type="submission" date="2024-04" db="EMBL/GenBank/DDBJ databases">
        <authorList>
            <consortium name="Genoscope - CEA"/>
            <person name="William W."/>
        </authorList>
    </citation>
    <scope>NUCLEOTIDE SEQUENCE [LARGE SCALE GENOMIC DNA]</scope>
</reference>
<dbReference type="SUPFAM" id="SSF103481">
    <property type="entry name" value="Multidrug resistance efflux transporter EmrE"/>
    <property type="match status" value="2"/>
</dbReference>
<comment type="caution">
    <text evidence="10">The sequence shown here is derived from an EMBL/GenBank/DDBJ whole genome shotgun (WGS) entry which is preliminary data.</text>
</comment>
<dbReference type="GO" id="GO:0022857">
    <property type="term" value="F:transmembrane transporter activity"/>
    <property type="evidence" value="ECO:0007669"/>
    <property type="project" value="InterPro"/>
</dbReference>
<keyword evidence="5 9" id="KW-1133">Transmembrane helix</keyword>
<feature type="transmembrane region" description="Helical" evidence="9">
    <location>
        <begin position="301"/>
        <end position="321"/>
    </location>
</feature>
<comment type="function">
    <text evidence="7">Putative solute transporter.</text>
</comment>
<evidence type="ECO:0000256" key="1">
    <source>
        <dbReference type="ARBA" id="ARBA00004141"/>
    </source>
</evidence>
<keyword evidence="6 9" id="KW-0472">Membrane</keyword>
<proteinExistence type="inferred from homology"/>
<dbReference type="InterPro" id="IPR037185">
    <property type="entry name" value="EmrE-like"/>
</dbReference>
<keyword evidence="11" id="KW-1185">Reference proteome</keyword>
<evidence type="ECO:0000256" key="9">
    <source>
        <dbReference type="SAM" id="Phobius"/>
    </source>
</evidence>
<comment type="similarity">
    <text evidence="2">Belongs to the SLC35F solute transporter family.</text>
</comment>
<keyword evidence="4 9" id="KW-0812">Transmembrane</keyword>
<feature type="transmembrane region" description="Helical" evidence="9">
    <location>
        <begin position="141"/>
        <end position="161"/>
    </location>
</feature>
<gene>
    <name evidence="10" type="ORF">GSLYS_00006690001</name>
</gene>
<evidence type="ECO:0000313" key="10">
    <source>
        <dbReference type="EMBL" id="CAL1532672.1"/>
    </source>
</evidence>
<evidence type="ECO:0000256" key="4">
    <source>
        <dbReference type="ARBA" id="ARBA00022692"/>
    </source>
</evidence>
<dbReference type="PANTHER" id="PTHR14233">
    <property type="entry name" value="DUF914-RELATED"/>
    <property type="match status" value="1"/>
</dbReference>
<feature type="transmembrane region" description="Helical" evidence="9">
    <location>
        <begin position="276"/>
        <end position="294"/>
    </location>
</feature>
<feature type="region of interest" description="Disordered" evidence="8">
    <location>
        <begin position="1"/>
        <end position="25"/>
    </location>
</feature>
<evidence type="ECO:0000256" key="6">
    <source>
        <dbReference type="ARBA" id="ARBA00023136"/>
    </source>
</evidence>
<protein>
    <recommendedName>
        <fullName evidence="12">Solute carrier family 35 member F2</fullName>
    </recommendedName>
</protein>
<feature type="compositionally biased region" description="Polar residues" evidence="8">
    <location>
        <begin position="1"/>
        <end position="19"/>
    </location>
</feature>
<dbReference type="Proteomes" id="UP001497497">
    <property type="component" value="Unassembled WGS sequence"/>
</dbReference>
<dbReference type="InterPro" id="IPR009262">
    <property type="entry name" value="SLC35_F1/F2/F6"/>
</dbReference>
<accession>A0AAV2HFF2</accession>
<evidence type="ECO:0008006" key="12">
    <source>
        <dbReference type="Google" id="ProtNLM"/>
    </source>
</evidence>
<name>A0AAV2HFF2_LYMST</name>
<evidence type="ECO:0000256" key="7">
    <source>
        <dbReference type="ARBA" id="ARBA00037727"/>
    </source>
</evidence>
<dbReference type="PANTHER" id="PTHR14233:SF4">
    <property type="entry name" value="SOLUTE CARRIER FAMILY 35 MEMBER F2"/>
    <property type="match status" value="1"/>
</dbReference>
<sequence>MNVSACESLTHTSEDSVSNDLPEPLKEPSIIKQNKWVSTLKKAFSSRNFLKSLILGQCLSLLLCGTGVFSTLLQIENVNVPTAQSFLVYFALGIVFTTQLAYKPGKRNLVNILRSWDGLKYAIIGLIDVEANYLVVKAYNYTSITSVQILDCFSIAVVLILSKLLLHTHYRWTHYIGVAVSVLGLGGLVAADVITGKNHDDGTNVVLGDFLVISGAVLYGISNVAQEFVVKNFKKSEFLGMLGLFSTFISGIQVILVERDELSRVNFSSYKVVLPWLGFFFFLFMIYICMSYVIQKTSATVTNISVLSADFYALIFGIFLFGYTFHILYVISFIVVIVGVAVYTLRPTDATAEGS</sequence>
<feature type="transmembrane region" description="Helical" evidence="9">
    <location>
        <begin position="206"/>
        <end position="226"/>
    </location>
</feature>
<keyword evidence="3" id="KW-0813">Transport</keyword>
<feature type="transmembrane region" description="Helical" evidence="9">
    <location>
        <begin position="327"/>
        <end position="345"/>
    </location>
</feature>
<dbReference type="Pfam" id="PF06027">
    <property type="entry name" value="SLC35F"/>
    <property type="match status" value="1"/>
</dbReference>
<feature type="transmembrane region" description="Helical" evidence="9">
    <location>
        <begin position="49"/>
        <end position="73"/>
    </location>
</feature>
<dbReference type="AlphaFoldDB" id="A0AAV2HFF2"/>
<dbReference type="GO" id="GO:0016020">
    <property type="term" value="C:membrane"/>
    <property type="evidence" value="ECO:0007669"/>
    <property type="project" value="UniProtKB-SubCell"/>
</dbReference>
<evidence type="ECO:0000256" key="3">
    <source>
        <dbReference type="ARBA" id="ARBA00022448"/>
    </source>
</evidence>
<comment type="subcellular location">
    <subcellularLocation>
        <location evidence="1">Membrane</location>
        <topology evidence="1">Multi-pass membrane protein</topology>
    </subcellularLocation>
</comment>
<dbReference type="InterPro" id="IPR052221">
    <property type="entry name" value="SLC35F_Transporter"/>
</dbReference>
<evidence type="ECO:0000256" key="5">
    <source>
        <dbReference type="ARBA" id="ARBA00022989"/>
    </source>
</evidence>
<feature type="transmembrane region" description="Helical" evidence="9">
    <location>
        <begin position="85"/>
        <end position="102"/>
    </location>
</feature>
<evidence type="ECO:0000256" key="8">
    <source>
        <dbReference type="SAM" id="MobiDB-lite"/>
    </source>
</evidence>